<organism evidence="2 3">
    <name type="scientific">Rotaria socialis</name>
    <dbReference type="NCBI Taxonomy" id="392032"/>
    <lineage>
        <taxon>Eukaryota</taxon>
        <taxon>Metazoa</taxon>
        <taxon>Spiralia</taxon>
        <taxon>Gnathifera</taxon>
        <taxon>Rotifera</taxon>
        <taxon>Eurotatoria</taxon>
        <taxon>Bdelloidea</taxon>
        <taxon>Philodinida</taxon>
        <taxon>Philodinidae</taxon>
        <taxon>Rotaria</taxon>
    </lineage>
</organism>
<protein>
    <submittedName>
        <fullName evidence="2">Uncharacterized protein</fullName>
    </submittedName>
</protein>
<feature type="non-terminal residue" evidence="2">
    <location>
        <position position="1"/>
    </location>
</feature>
<evidence type="ECO:0000313" key="3">
    <source>
        <dbReference type="Proteomes" id="UP000663873"/>
    </source>
</evidence>
<feature type="compositionally biased region" description="Basic and acidic residues" evidence="1">
    <location>
        <begin position="109"/>
        <end position="118"/>
    </location>
</feature>
<accession>A0A821MKY9</accession>
<evidence type="ECO:0000256" key="1">
    <source>
        <dbReference type="SAM" id="MobiDB-lite"/>
    </source>
</evidence>
<sequence length="118" mass="14279">MKQLEQMIPNVVDEWKQKETEYKTKLNSLTQQLKQLEQTNREKISNEKQQFDIQLNEKTLLIERLTRDSENKKEDYENLQSKIKQNEQRIQQLTKDAEQAKQRWSTLESDLRNEIKNG</sequence>
<keyword evidence="3" id="KW-1185">Reference proteome</keyword>
<name>A0A821MKY9_9BILA</name>
<feature type="region of interest" description="Disordered" evidence="1">
    <location>
        <begin position="91"/>
        <end position="118"/>
    </location>
</feature>
<gene>
    <name evidence="2" type="ORF">UJA718_LOCUS39814</name>
</gene>
<dbReference type="EMBL" id="CAJOBP010042823">
    <property type="protein sequence ID" value="CAF4768965.1"/>
    <property type="molecule type" value="Genomic_DNA"/>
</dbReference>
<dbReference type="AlphaFoldDB" id="A0A821MKY9"/>
<proteinExistence type="predicted"/>
<comment type="caution">
    <text evidence="2">The sequence shown here is derived from an EMBL/GenBank/DDBJ whole genome shotgun (WGS) entry which is preliminary data.</text>
</comment>
<evidence type="ECO:0000313" key="2">
    <source>
        <dbReference type="EMBL" id="CAF4768965.1"/>
    </source>
</evidence>
<dbReference type="Proteomes" id="UP000663873">
    <property type="component" value="Unassembled WGS sequence"/>
</dbReference>
<reference evidence="2" key="1">
    <citation type="submission" date="2021-02" db="EMBL/GenBank/DDBJ databases">
        <authorList>
            <person name="Nowell W R."/>
        </authorList>
    </citation>
    <scope>NUCLEOTIDE SEQUENCE</scope>
</reference>